<dbReference type="AlphaFoldDB" id="A0A266NAW6"/>
<dbReference type="EMBL" id="NQKI01000013">
    <property type="protein sequence ID" value="OZY59550.1"/>
    <property type="molecule type" value="Genomic_DNA"/>
</dbReference>
<proteinExistence type="predicted"/>
<dbReference type="Gene3D" id="2.60.40.2040">
    <property type="entry name" value="CFA/I fimbrial subunit E, pilin domain"/>
    <property type="match status" value="1"/>
</dbReference>
<keyword evidence="1" id="KW-0732">Signal</keyword>
<protein>
    <submittedName>
        <fullName evidence="2">Adhesin</fullName>
    </submittedName>
</protein>
<evidence type="ECO:0000256" key="1">
    <source>
        <dbReference type="SAM" id="SignalP"/>
    </source>
</evidence>
<dbReference type="Proteomes" id="UP000215788">
    <property type="component" value="Unassembled WGS sequence"/>
</dbReference>
<name>A0A266NAW6_9PSED</name>
<evidence type="ECO:0000313" key="3">
    <source>
        <dbReference type="Proteomes" id="UP000215788"/>
    </source>
</evidence>
<dbReference type="RefSeq" id="WP_094993377.1">
    <property type="nucleotide sequence ID" value="NZ_NQKI01000013.1"/>
</dbReference>
<dbReference type="Pfam" id="PF04449">
    <property type="entry name" value="Fimbrial_CS1"/>
    <property type="match status" value="1"/>
</dbReference>
<sequence length="165" mass="17392">MLKKIVAVSLFALTVGSTVAQAAGEASSLINIKATIPTKTFFVLPHDPQFGKDETLHYNPINGTLGSVSQPFNVKNTDGSIHAYIEGGPANLFNGNPTQNIALKTTFNGVTLTASPQEVVDDATSTPGARADLVITAEKPQDGQVGDYTASYTVIFDNVPRVVTQ</sequence>
<dbReference type="GO" id="GO:0009289">
    <property type="term" value="C:pilus"/>
    <property type="evidence" value="ECO:0007669"/>
    <property type="project" value="InterPro"/>
</dbReference>
<dbReference type="InterPro" id="IPR007540">
    <property type="entry name" value="Fimbrial_CS1-type"/>
</dbReference>
<reference evidence="2 3" key="1">
    <citation type="submission" date="2017-08" db="EMBL/GenBank/DDBJ databases">
        <title>Genomic and metabolic characterisation of spoilage-associated Pseudomonas species.</title>
        <authorList>
            <person name="Stanborough T."/>
            <person name="Fegan N."/>
            <person name="Powell S.M."/>
            <person name="Singh T."/>
            <person name="Tamplin M.L."/>
            <person name="Chandry P.S."/>
        </authorList>
    </citation>
    <scope>NUCLEOTIDE SEQUENCE [LARGE SCALE GENOMIC DNA]</scope>
    <source>
        <strain evidence="2 3">L1802</strain>
    </source>
</reference>
<feature type="chain" id="PRO_5012311789" evidence="1">
    <location>
        <begin position="23"/>
        <end position="165"/>
    </location>
</feature>
<feature type="signal peptide" evidence="1">
    <location>
        <begin position="1"/>
        <end position="22"/>
    </location>
</feature>
<dbReference type="OrthoDB" id="7026515at2"/>
<organism evidence="2 3">
    <name type="scientific">Pseudomonas lundensis</name>
    <dbReference type="NCBI Taxonomy" id="86185"/>
    <lineage>
        <taxon>Bacteria</taxon>
        <taxon>Pseudomonadati</taxon>
        <taxon>Pseudomonadota</taxon>
        <taxon>Gammaproteobacteria</taxon>
        <taxon>Pseudomonadales</taxon>
        <taxon>Pseudomonadaceae</taxon>
        <taxon>Pseudomonas</taxon>
    </lineage>
</organism>
<evidence type="ECO:0000313" key="2">
    <source>
        <dbReference type="EMBL" id="OZY59550.1"/>
    </source>
</evidence>
<gene>
    <name evidence="2" type="ORF">CJF39_10585</name>
</gene>
<comment type="caution">
    <text evidence="2">The sequence shown here is derived from an EMBL/GenBank/DDBJ whole genome shotgun (WGS) entry which is preliminary data.</text>
</comment>
<accession>A0A266NAW6</accession>